<dbReference type="PANTHER" id="PTHR34294:SF5">
    <property type="entry name" value="CENTRAL GLYCOLYTIC GENES REGULATOR"/>
    <property type="match status" value="1"/>
</dbReference>
<dbReference type="EMBL" id="JAWDIQ010000001">
    <property type="protein sequence ID" value="MDY0408860.1"/>
    <property type="molecule type" value="Genomic_DNA"/>
</dbReference>
<keyword evidence="2" id="KW-0805">Transcription regulation</keyword>
<keyword evidence="7" id="KW-1185">Reference proteome</keyword>
<reference evidence="6 7" key="1">
    <citation type="submission" date="2023-10" db="EMBL/GenBank/DDBJ databases">
        <title>Virgibacillus soli CC-YMP-6 genome.</title>
        <authorList>
            <person name="Miliotis G."/>
            <person name="Sengupta P."/>
            <person name="Hameed A."/>
            <person name="Chuvochina M."/>
            <person name="Mcdonagh F."/>
            <person name="Simpson A.C."/>
            <person name="Singh N.K."/>
            <person name="Rekha P.D."/>
            <person name="Raman K."/>
            <person name="Hugenholtz P."/>
            <person name="Venkateswaran K."/>
        </authorList>
    </citation>
    <scope>NUCLEOTIDE SEQUENCE [LARGE SCALE GENOMIC DNA]</scope>
    <source>
        <strain evidence="6 7">CC-YMP-6</strain>
    </source>
</reference>
<comment type="similarity">
    <text evidence="1">Belongs to the SorC transcriptional regulatory family.</text>
</comment>
<evidence type="ECO:0000256" key="1">
    <source>
        <dbReference type="ARBA" id="ARBA00010466"/>
    </source>
</evidence>
<evidence type="ECO:0000313" key="7">
    <source>
        <dbReference type="Proteomes" id="UP001275315"/>
    </source>
</evidence>
<evidence type="ECO:0000313" key="6">
    <source>
        <dbReference type="EMBL" id="MDY0408860.1"/>
    </source>
</evidence>
<keyword evidence="4" id="KW-0804">Transcription</keyword>
<dbReference type="SUPFAM" id="SSF100950">
    <property type="entry name" value="NagB/RpiA/CoA transferase-like"/>
    <property type="match status" value="1"/>
</dbReference>
<dbReference type="InterPro" id="IPR051054">
    <property type="entry name" value="SorC_transcr_regulators"/>
</dbReference>
<evidence type="ECO:0000259" key="5">
    <source>
        <dbReference type="Pfam" id="PF04198"/>
    </source>
</evidence>
<keyword evidence="3" id="KW-0238">DNA-binding</keyword>
<accession>A0ABU5CRJ6</accession>
<dbReference type="InterPro" id="IPR007324">
    <property type="entry name" value="Sugar-bd_dom_put"/>
</dbReference>
<evidence type="ECO:0000256" key="2">
    <source>
        <dbReference type="ARBA" id="ARBA00023015"/>
    </source>
</evidence>
<dbReference type="InterPro" id="IPR037171">
    <property type="entry name" value="NagB/RpiA_transferase-like"/>
</dbReference>
<dbReference type="Gene3D" id="3.40.50.1360">
    <property type="match status" value="1"/>
</dbReference>
<dbReference type="Proteomes" id="UP001275315">
    <property type="component" value="Unassembled WGS sequence"/>
</dbReference>
<organism evidence="6 7">
    <name type="scientific">Paracerasibacillus soli</name>
    <dbReference type="NCBI Taxonomy" id="480284"/>
    <lineage>
        <taxon>Bacteria</taxon>
        <taxon>Bacillati</taxon>
        <taxon>Bacillota</taxon>
        <taxon>Bacilli</taxon>
        <taxon>Bacillales</taxon>
        <taxon>Bacillaceae</taxon>
        <taxon>Paracerasibacillus</taxon>
    </lineage>
</organism>
<evidence type="ECO:0000256" key="4">
    <source>
        <dbReference type="ARBA" id="ARBA00023163"/>
    </source>
</evidence>
<gene>
    <name evidence="6" type="ORF">RWD45_10250</name>
</gene>
<dbReference type="PANTHER" id="PTHR34294">
    <property type="entry name" value="TRANSCRIPTIONAL REGULATOR-RELATED"/>
    <property type="match status" value="1"/>
</dbReference>
<dbReference type="Pfam" id="PF04198">
    <property type="entry name" value="Sugar-bind"/>
    <property type="match status" value="1"/>
</dbReference>
<feature type="domain" description="Sugar-binding" evidence="5">
    <location>
        <begin position="1"/>
        <end position="47"/>
    </location>
</feature>
<name>A0ABU5CRJ6_9BACI</name>
<evidence type="ECO:0000256" key="3">
    <source>
        <dbReference type="ARBA" id="ARBA00023125"/>
    </source>
</evidence>
<comment type="caution">
    <text evidence="6">The sequence shown here is derived from an EMBL/GenBank/DDBJ whole genome shotgun (WGS) entry which is preliminary data.</text>
</comment>
<proteinExistence type="inferred from homology"/>
<protein>
    <submittedName>
        <fullName evidence="6">Sugar-binding domain-containing protein</fullName>
    </submittedName>
</protein>
<sequence length="51" mass="5463">MEDLTSKKHVVTVAGGKSKGQAIISYFKNGKSDVLITDEAAAEQILRDVSL</sequence>